<keyword evidence="3" id="KW-1185">Reference proteome</keyword>
<dbReference type="Proteomes" id="UP000332933">
    <property type="component" value="Unassembled WGS sequence"/>
</dbReference>
<reference evidence="1" key="2">
    <citation type="submission" date="2019-06" db="EMBL/GenBank/DDBJ databases">
        <title>Genomics analysis of Aphanomyces spp. identifies a new class of oomycete effector associated with host adaptation.</title>
        <authorList>
            <person name="Gaulin E."/>
        </authorList>
    </citation>
    <scope>NUCLEOTIDE SEQUENCE</scope>
    <source>
        <strain evidence="1">CBS 578.67</strain>
    </source>
</reference>
<evidence type="ECO:0000313" key="1">
    <source>
        <dbReference type="EMBL" id="KAF0687977.1"/>
    </source>
</evidence>
<sequence length="235" mass="25879">MRMGDQAPMFLDFPTNTPSNALSRHHELMSKETWVSAVRGNATQQFLWADSEKNLVDVTDSTTIPSFVRHSIVGGTDMCLFTAAEKDAQGITTVSSWRMQLTPLSRHIEPMMQSHKAMNELISARTRLPSAGIKQTLSSPIPHAQLARIAMMTVASKAGGHASVVAALFHMYNAASTMLPLSPCSNAAIGTTMSALLRQHIRKTKVTFDLHVNGWIRPRTHWSPMLLCTNASFLH</sequence>
<evidence type="ECO:0000313" key="2">
    <source>
        <dbReference type="EMBL" id="VFT97045.1"/>
    </source>
</evidence>
<name>A0A485LEX6_9STRA</name>
<reference evidence="2 3" key="1">
    <citation type="submission" date="2019-03" db="EMBL/GenBank/DDBJ databases">
        <authorList>
            <person name="Gaulin E."/>
            <person name="Dumas B."/>
        </authorList>
    </citation>
    <scope>NUCLEOTIDE SEQUENCE [LARGE SCALE GENOMIC DNA]</scope>
    <source>
        <strain evidence="2">CBS 568.67</strain>
    </source>
</reference>
<dbReference type="AlphaFoldDB" id="A0A485LEX6"/>
<dbReference type="EMBL" id="CAADRA010006831">
    <property type="protein sequence ID" value="VFT97045.1"/>
    <property type="molecule type" value="Genomic_DNA"/>
</dbReference>
<dbReference type="EMBL" id="VJMH01006808">
    <property type="protein sequence ID" value="KAF0687977.1"/>
    <property type="molecule type" value="Genomic_DNA"/>
</dbReference>
<accession>A0A485LEX6</accession>
<protein>
    <submittedName>
        <fullName evidence="2">Aste57867_20358 protein</fullName>
    </submittedName>
</protein>
<proteinExistence type="predicted"/>
<organism evidence="2 3">
    <name type="scientific">Aphanomyces stellatus</name>
    <dbReference type="NCBI Taxonomy" id="120398"/>
    <lineage>
        <taxon>Eukaryota</taxon>
        <taxon>Sar</taxon>
        <taxon>Stramenopiles</taxon>
        <taxon>Oomycota</taxon>
        <taxon>Saprolegniomycetes</taxon>
        <taxon>Saprolegniales</taxon>
        <taxon>Verrucalvaceae</taxon>
        <taxon>Aphanomyces</taxon>
    </lineage>
</organism>
<gene>
    <name evidence="2" type="primary">Aste57867_20358</name>
    <name evidence="1" type="ORF">As57867_020292</name>
    <name evidence="2" type="ORF">ASTE57867_20358</name>
</gene>
<evidence type="ECO:0000313" key="3">
    <source>
        <dbReference type="Proteomes" id="UP000332933"/>
    </source>
</evidence>